<sequence>MLQKEIKNQANRNIIWMISNKHLTILLQVIEYQRHIQ</sequence>
<evidence type="ECO:0000313" key="1">
    <source>
        <dbReference type="EMBL" id="MBX47150.1"/>
    </source>
</evidence>
<name>A0A2P2NXG8_RHIMU</name>
<reference evidence="1" key="1">
    <citation type="submission" date="2018-02" db="EMBL/GenBank/DDBJ databases">
        <title>Rhizophora mucronata_Transcriptome.</title>
        <authorList>
            <person name="Meera S.P."/>
            <person name="Sreeshan A."/>
            <person name="Augustine A."/>
        </authorList>
    </citation>
    <scope>NUCLEOTIDE SEQUENCE</scope>
    <source>
        <tissue evidence="1">Leaf</tissue>
    </source>
</reference>
<dbReference type="EMBL" id="GGEC01066666">
    <property type="protein sequence ID" value="MBX47150.1"/>
    <property type="molecule type" value="Transcribed_RNA"/>
</dbReference>
<organism evidence="1">
    <name type="scientific">Rhizophora mucronata</name>
    <name type="common">Asiatic mangrove</name>
    <dbReference type="NCBI Taxonomy" id="61149"/>
    <lineage>
        <taxon>Eukaryota</taxon>
        <taxon>Viridiplantae</taxon>
        <taxon>Streptophyta</taxon>
        <taxon>Embryophyta</taxon>
        <taxon>Tracheophyta</taxon>
        <taxon>Spermatophyta</taxon>
        <taxon>Magnoliopsida</taxon>
        <taxon>eudicotyledons</taxon>
        <taxon>Gunneridae</taxon>
        <taxon>Pentapetalae</taxon>
        <taxon>rosids</taxon>
        <taxon>fabids</taxon>
        <taxon>Malpighiales</taxon>
        <taxon>Rhizophoraceae</taxon>
        <taxon>Rhizophora</taxon>
    </lineage>
</organism>
<dbReference type="AlphaFoldDB" id="A0A2P2NXG8"/>
<protein>
    <submittedName>
        <fullName evidence="1">Uncharacterized protein</fullName>
    </submittedName>
</protein>
<proteinExistence type="predicted"/>
<accession>A0A2P2NXG8</accession>